<evidence type="ECO:0000313" key="1">
    <source>
        <dbReference type="EMBL" id="MCB5183224.1"/>
    </source>
</evidence>
<name>A0ABS8BF15_9ACTN</name>
<dbReference type="Pfam" id="PF13671">
    <property type="entry name" value="AAA_33"/>
    <property type="match status" value="1"/>
</dbReference>
<dbReference type="InterPro" id="IPR027417">
    <property type="entry name" value="P-loop_NTPase"/>
</dbReference>
<comment type="caution">
    <text evidence="1">The sequence shown here is derived from an EMBL/GenBank/DDBJ whole genome shotgun (WGS) entry which is preliminary data.</text>
</comment>
<dbReference type="Gene3D" id="3.40.50.300">
    <property type="entry name" value="P-loop containing nucleotide triphosphate hydrolases"/>
    <property type="match status" value="1"/>
</dbReference>
<reference evidence="1 2" key="1">
    <citation type="submission" date="2021-10" db="EMBL/GenBank/DDBJ databases">
        <title>Streptomyces sp. strain SMC 277, a novel streptomycete isolated from soil.</title>
        <authorList>
            <person name="Chanama M."/>
        </authorList>
    </citation>
    <scope>NUCLEOTIDE SEQUENCE [LARGE SCALE GENOMIC DNA]</scope>
    <source>
        <strain evidence="1 2">SMC 277</strain>
    </source>
</reference>
<dbReference type="GO" id="GO:0005524">
    <property type="term" value="F:ATP binding"/>
    <property type="evidence" value="ECO:0007669"/>
    <property type="project" value="UniProtKB-KW"/>
</dbReference>
<organism evidence="1 2">
    <name type="scientific">Streptomyces antimicrobicus</name>
    <dbReference type="NCBI Taxonomy" id="2883108"/>
    <lineage>
        <taxon>Bacteria</taxon>
        <taxon>Bacillati</taxon>
        <taxon>Actinomycetota</taxon>
        <taxon>Actinomycetes</taxon>
        <taxon>Kitasatosporales</taxon>
        <taxon>Streptomycetaceae</taxon>
        <taxon>Streptomyces</taxon>
    </lineage>
</organism>
<gene>
    <name evidence="1" type="ORF">LG632_28195</name>
</gene>
<keyword evidence="1" id="KW-0547">Nucleotide-binding</keyword>
<proteinExistence type="predicted"/>
<sequence>EQCAWSLLHAEEAGLLGPDPLAPLRDGLREALAGLPPHAADRCWAEAREAYARGRIGTVEEAAAATWRWRDGGFPHLVQLVGPSGSGKSTFGRALAAGAVVSLDELRAARGARADQRANGDVLREGLDRLDAALAAAGGTPGSPGTPGTVVWDATSLTVQQRSLVRAVAARRDALVSQVVVLVEEDELVRRNRARAHPVPPEVLTGQLRRFVPPYPGQEAHRTWYVGAGGRIEDVAGGLADRGAGRAVAGRVGEEA</sequence>
<dbReference type="Proteomes" id="UP001199054">
    <property type="component" value="Unassembled WGS sequence"/>
</dbReference>
<protein>
    <submittedName>
        <fullName evidence="1">ATP-binding protein</fullName>
    </submittedName>
</protein>
<dbReference type="SUPFAM" id="SSF52540">
    <property type="entry name" value="P-loop containing nucleoside triphosphate hydrolases"/>
    <property type="match status" value="1"/>
</dbReference>
<dbReference type="RefSeq" id="WP_226730481.1">
    <property type="nucleotide sequence ID" value="NZ_JAJAUY010000190.1"/>
</dbReference>
<keyword evidence="1" id="KW-0067">ATP-binding</keyword>
<keyword evidence="2" id="KW-1185">Reference proteome</keyword>
<accession>A0ABS8BF15</accession>
<feature type="non-terminal residue" evidence="1">
    <location>
        <position position="1"/>
    </location>
</feature>
<dbReference type="EMBL" id="JAJAUY010000190">
    <property type="protein sequence ID" value="MCB5183224.1"/>
    <property type="molecule type" value="Genomic_DNA"/>
</dbReference>
<evidence type="ECO:0000313" key="2">
    <source>
        <dbReference type="Proteomes" id="UP001199054"/>
    </source>
</evidence>